<evidence type="ECO:0000313" key="2">
    <source>
        <dbReference type="EMBL" id="MXV49872.1"/>
    </source>
</evidence>
<protein>
    <submittedName>
        <fullName evidence="2">PadR family transcriptional regulator</fullName>
    </submittedName>
</protein>
<dbReference type="InterPro" id="IPR036388">
    <property type="entry name" value="WH-like_DNA-bd_sf"/>
</dbReference>
<dbReference type="AlphaFoldDB" id="A0A7K1Y5L5"/>
<dbReference type="Pfam" id="PF03551">
    <property type="entry name" value="PadR"/>
    <property type="match status" value="1"/>
</dbReference>
<dbReference type="SUPFAM" id="SSF46785">
    <property type="entry name" value="Winged helix' DNA-binding domain"/>
    <property type="match status" value="1"/>
</dbReference>
<dbReference type="InterPro" id="IPR036390">
    <property type="entry name" value="WH_DNA-bd_sf"/>
</dbReference>
<dbReference type="EMBL" id="WVHT01000001">
    <property type="protein sequence ID" value="MXV49872.1"/>
    <property type="molecule type" value="Genomic_DNA"/>
</dbReference>
<evidence type="ECO:0000313" key="3">
    <source>
        <dbReference type="Proteomes" id="UP000466586"/>
    </source>
</evidence>
<keyword evidence="3" id="KW-1185">Reference proteome</keyword>
<comment type="caution">
    <text evidence="2">The sequence shown here is derived from an EMBL/GenBank/DDBJ whole genome shotgun (WGS) entry which is preliminary data.</text>
</comment>
<dbReference type="Proteomes" id="UP000466586">
    <property type="component" value="Unassembled WGS sequence"/>
</dbReference>
<gene>
    <name evidence="2" type="ORF">GS399_02735</name>
</gene>
<evidence type="ECO:0000259" key="1">
    <source>
        <dbReference type="Pfam" id="PF03551"/>
    </source>
</evidence>
<dbReference type="Gene3D" id="1.10.10.10">
    <property type="entry name" value="Winged helix-like DNA-binding domain superfamily/Winged helix DNA-binding domain"/>
    <property type="match status" value="1"/>
</dbReference>
<dbReference type="InterPro" id="IPR052509">
    <property type="entry name" value="Metal_resp_DNA-bind_regulator"/>
</dbReference>
<proteinExistence type="predicted"/>
<name>A0A7K1Y5L5_9SPHI</name>
<feature type="domain" description="Transcription regulator PadR N-terminal" evidence="1">
    <location>
        <begin position="19"/>
        <end position="88"/>
    </location>
</feature>
<dbReference type="PANTHER" id="PTHR33169:SF14">
    <property type="entry name" value="TRANSCRIPTIONAL REGULATOR RV3488"/>
    <property type="match status" value="1"/>
</dbReference>
<dbReference type="PANTHER" id="PTHR33169">
    <property type="entry name" value="PADR-FAMILY TRANSCRIPTIONAL REGULATOR"/>
    <property type="match status" value="1"/>
</dbReference>
<dbReference type="RefSeq" id="WP_160843036.1">
    <property type="nucleotide sequence ID" value="NZ_WVHT01000001.1"/>
</dbReference>
<accession>A0A7K1Y5L5</accession>
<sequence length="112" mass="12757">MIVENTQIQMRKGILEYCILSIISKGEIYASDIIAELKKAKLLVVEGTLYPLLTRLKNNGLLSYQWVESNSGPPRKYYLLTPSGREVLLQLDTTWQELAYAVNISIQNNQPK</sequence>
<reference evidence="2 3" key="1">
    <citation type="submission" date="2019-11" db="EMBL/GenBank/DDBJ databases">
        <title>Pedobacter sp. HMF7647 Genome sequencing and assembly.</title>
        <authorList>
            <person name="Kang H."/>
            <person name="Kim H."/>
            <person name="Joh K."/>
        </authorList>
    </citation>
    <scope>NUCLEOTIDE SEQUENCE [LARGE SCALE GENOMIC DNA]</scope>
    <source>
        <strain evidence="2 3">HMF7647</strain>
    </source>
</reference>
<dbReference type="InterPro" id="IPR005149">
    <property type="entry name" value="Tscrpt_reg_PadR_N"/>
</dbReference>
<organism evidence="2 3">
    <name type="scientific">Hufsiella arboris</name>
    <dbReference type="NCBI Taxonomy" id="2695275"/>
    <lineage>
        <taxon>Bacteria</taxon>
        <taxon>Pseudomonadati</taxon>
        <taxon>Bacteroidota</taxon>
        <taxon>Sphingobacteriia</taxon>
        <taxon>Sphingobacteriales</taxon>
        <taxon>Sphingobacteriaceae</taxon>
        <taxon>Hufsiella</taxon>
    </lineage>
</organism>